<dbReference type="Proteomes" id="UP000481360">
    <property type="component" value="Unassembled WGS sequence"/>
</dbReference>
<evidence type="ECO:0000313" key="2">
    <source>
        <dbReference type="Proteomes" id="UP000481360"/>
    </source>
</evidence>
<gene>
    <name evidence="1" type="ORF">G7043_05500</name>
</gene>
<keyword evidence="2" id="KW-1185">Reference proteome</keyword>
<name>A0A7C9RMI7_9PSEU</name>
<organism evidence="1 2">
    <name type="scientific">Lentzea alba</name>
    <dbReference type="NCBI Taxonomy" id="2714351"/>
    <lineage>
        <taxon>Bacteria</taxon>
        <taxon>Bacillati</taxon>
        <taxon>Actinomycetota</taxon>
        <taxon>Actinomycetes</taxon>
        <taxon>Pseudonocardiales</taxon>
        <taxon>Pseudonocardiaceae</taxon>
        <taxon>Lentzea</taxon>
    </lineage>
</organism>
<dbReference type="RefSeq" id="WP_166044436.1">
    <property type="nucleotide sequence ID" value="NZ_JAAMPJ010000001.1"/>
</dbReference>
<dbReference type="EMBL" id="JAAMPJ010000001">
    <property type="protein sequence ID" value="NGY58390.1"/>
    <property type="molecule type" value="Genomic_DNA"/>
</dbReference>
<sequence length="86" mass="10202">MARKYRYYALIGVPDTLDDPHAVVRVGGEFDESFTTNLEWARTDLMNRIEWGRDDYEVVEISEKDAKRFEKTQARRVAEVRKRDGY</sequence>
<dbReference type="AlphaFoldDB" id="A0A7C9RMI7"/>
<proteinExistence type="predicted"/>
<reference evidence="1 2" key="1">
    <citation type="submission" date="2020-03" db="EMBL/GenBank/DDBJ databases">
        <title>Isolation and identification of active actinomycetes.</title>
        <authorList>
            <person name="Sun X."/>
        </authorList>
    </citation>
    <scope>NUCLEOTIDE SEQUENCE [LARGE SCALE GENOMIC DNA]</scope>
    <source>
        <strain evidence="1 2">NEAU-D13</strain>
    </source>
</reference>
<evidence type="ECO:0000313" key="1">
    <source>
        <dbReference type="EMBL" id="NGY58390.1"/>
    </source>
</evidence>
<accession>A0A7C9RMI7</accession>
<protein>
    <submittedName>
        <fullName evidence="1">Uncharacterized protein</fullName>
    </submittedName>
</protein>
<comment type="caution">
    <text evidence="1">The sequence shown here is derived from an EMBL/GenBank/DDBJ whole genome shotgun (WGS) entry which is preliminary data.</text>
</comment>